<evidence type="ECO:0000256" key="1">
    <source>
        <dbReference type="ARBA" id="ARBA00010641"/>
    </source>
</evidence>
<dbReference type="NCBIfam" id="TIGR02937">
    <property type="entry name" value="sigma70-ECF"/>
    <property type="match status" value="1"/>
</dbReference>
<dbReference type="PANTHER" id="PTHR43133:SF8">
    <property type="entry name" value="RNA POLYMERASE SIGMA FACTOR HI_1459-RELATED"/>
    <property type="match status" value="1"/>
</dbReference>
<keyword evidence="5" id="KW-0804">Transcription</keyword>
<dbReference type="GO" id="GO:0016987">
    <property type="term" value="F:sigma factor activity"/>
    <property type="evidence" value="ECO:0007669"/>
    <property type="project" value="UniProtKB-KW"/>
</dbReference>
<organism evidence="8 9">
    <name type="scientific">Novipirellula artificiosorum</name>
    <dbReference type="NCBI Taxonomy" id="2528016"/>
    <lineage>
        <taxon>Bacteria</taxon>
        <taxon>Pseudomonadati</taxon>
        <taxon>Planctomycetota</taxon>
        <taxon>Planctomycetia</taxon>
        <taxon>Pirellulales</taxon>
        <taxon>Pirellulaceae</taxon>
        <taxon>Novipirellula</taxon>
    </lineage>
</organism>
<gene>
    <name evidence="8" type="ORF">Poly41_52930</name>
</gene>
<evidence type="ECO:0000313" key="8">
    <source>
        <dbReference type="EMBL" id="TWU32915.1"/>
    </source>
</evidence>
<evidence type="ECO:0000256" key="3">
    <source>
        <dbReference type="ARBA" id="ARBA00023082"/>
    </source>
</evidence>
<protein>
    <submittedName>
        <fullName evidence="8">RNA polymerase sigma factor</fullName>
    </submittedName>
</protein>
<evidence type="ECO:0000259" key="6">
    <source>
        <dbReference type="Pfam" id="PF04542"/>
    </source>
</evidence>
<dbReference type="InterPro" id="IPR013249">
    <property type="entry name" value="RNA_pol_sigma70_r4_t2"/>
</dbReference>
<dbReference type="GO" id="GO:0006352">
    <property type="term" value="P:DNA-templated transcription initiation"/>
    <property type="evidence" value="ECO:0007669"/>
    <property type="project" value="InterPro"/>
</dbReference>
<accession>A0A5C6D9S0</accession>
<sequence>MFSAVRAAHLHKTAEFASLFLRQWRLGGVLGSNESAYRQLSQHRCHGAARGWLPIHDEIESGPLIETKQLDEIWRNHGDRLVLIARSMGEPGFSGLAEDAVQEAFVRLAVQAKLPHDPLAWLVRTTRNQLIDWHRSASRRKRRENTTQHDDWFAESADCSIDRLDAAEVTATLRTLPTPEREVIVMKIWGDMTFAVIADALGLSRASAHRAFERGMTLLKQKYNPQQLSVKLQCHKLR</sequence>
<dbReference type="Pfam" id="PF08281">
    <property type="entry name" value="Sigma70_r4_2"/>
    <property type="match status" value="1"/>
</dbReference>
<dbReference type="InterPro" id="IPR007627">
    <property type="entry name" value="RNA_pol_sigma70_r2"/>
</dbReference>
<dbReference type="InterPro" id="IPR036388">
    <property type="entry name" value="WH-like_DNA-bd_sf"/>
</dbReference>
<evidence type="ECO:0000256" key="5">
    <source>
        <dbReference type="ARBA" id="ARBA00023163"/>
    </source>
</evidence>
<comment type="caution">
    <text evidence="8">The sequence shown here is derived from an EMBL/GenBank/DDBJ whole genome shotgun (WGS) entry which is preliminary data.</text>
</comment>
<dbReference type="Gene3D" id="1.10.10.10">
    <property type="entry name" value="Winged helix-like DNA-binding domain superfamily/Winged helix DNA-binding domain"/>
    <property type="match status" value="1"/>
</dbReference>
<keyword evidence="4" id="KW-0238">DNA-binding</keyword>
<feature type="domain" description="RNA polymerase sigma-70 region 2" evidence="6">
    <location>
        <begin position="75"/>
        <end position="140"/>
    </location>
</feature>
<evidence type="ECO:0000256" key="2">
    <source>
        <dbReference type="ARBA" id="ARBA00023015"/>
    </source>
</evidence>
<dbReference type="Pfam" id="PF04542">
    <property type="entry name" value="Sigma70_r2"/>
    <property type="match status" value="1"/>
</dbReference>
<dbReference type="InterPro" id="IPR039425">
    <property type="entry name" value="RNA_pol_sigma-70-like"/>
</dbReference>
<dbReference type="GO" id="GO:0003677">
    <property type="term" value="F:DNA binding"/>
    <property type="evidence" value="ECO:0007669"/>
    <property type="project" value="UniProtKB-KW"/>
</dbReference>
<dbReference type="PANTHER" id="PTHR43133">
    <property type="entry name" value="RNA POLYMERASE ECF-TYPE SIGMA FACTO"/>
    <property type="match status" value="1"/>
</dbReference>
<keyword evidence="9" id="KW-1185">Reference proteome</keyword>
<dbReference type="InterPro" id="IPR014284">
    <property type="entry name" value="RNA_pol_sigma-70_dom"/>
</dbReference>
<dbReference type="Gene3D" id="1.10.1740.10">
    <property type="match status" value="1"/>
</dbReference>
<keyword evidence="2" id="KW-0805">Transcription regulation</keyword>
<dbReference type="Proteomes" id="UP000319143">
    <property type="component" value="Unassembled WGS sequence"/>
</dbReference>
<evidence type="ECO:0000313" key="9">
    <source>
        <dbReference type="Proteomes" id="UP000319143"/>
    </source>
</evidence>
<feature type="domain" description="RNA polymerase sigma factor 70 region 4 type 2" evidence="7">
    <location>
        <begin position="168"/>
        <end position="217"/>
    </location>
</feature>
<evidence type="ECO:0000256" key="4">
    <source>
        <dbReference type="ARBA" id="ARBA00023125"/>
    </source>
</evidence>
<evidence type="ECO:0000259" key="7">
    <source>
        <dbReference type="Pfam" id="PF08281"/>
    </source>
</evidence>
<dbReference type="SUPFAM" id="SSF88946">
    <property type="entry name" value="Sigma2 domain of RNA polymerase sigma factors"/>
    <property type="match status" value="1"/>
</dbReference>
<dbReference type="EMBL" id="SJPV01000011">
    <property type="protein sequence ID" value="TWU32915.1"/>
    <property type="molecule type" value="Genomic_DNA"/>
</dbReference>
<keyword evidence="3" id="KW-0731">Sigma factor</keyword>
<reference evidence="8 9" key="1">
    <citation type="submission" date="2019-02" db="EMBL/GenBank/DDBJ databases">
        <title>Deep-cultivation of Planctomycetes and their phenomic and genomic characterization uncovers novel biology.</title>
        <authorList>
            <person name="Wiegand S."/>
            <person name="Jogler M."/>
            <person name="Boedeker C."/>
            <person name="Pinto D."/>
            <person name="Vollmers J."/>
            <person name="Rivas-Marin E."/>
            <person name="Kohn T."/>
            <person name="Peeters S.H."/>
            <person name="Heuer A."/>
            <person name="Rast P."/>
            <person name="Oberbeckmann S."/>
            <person name="Bunk B."/>
            <person name="Jeske O."/>
            <person name="Meyerdierks A."/>
            <person name="Storesund J.E."/>
            <person name="Kallscheuer N."/>
            <person name="Luecker S."/>
            <person name="Lage O.M."/>
            <person name="Pohl T."/>
            <person name="Merkel B.J."/>
            <person name="Hornburger P."/>
            <person name="Mueller R.-W."/>
            <person name="Bruemmer F."/>
            <person name="Labrenz M."/>
            <person name="Spormann A.M."/>
            <person name="Op Den Camp H."/>
            <person name="Overmann J."/>
            <person name="Amann R."/>
            <person name="Jetten M.S.M."/>
            <person name="Mascher T."/>
            <person name="Medema M.H."/>
            <person name="Devos D.P."/>
            <person name="Kaster A.-K."/>
            <person name="Ovreas L."/>
            <person name="Rohde M."/>
            <person name="Galperin M.Y."/>
            <person name="Jogler C."/>
        </authorList>
    </citation>
    <scope>NUCLEOTIDE SEQUENCE [LARGE SCALE GENOMIC DNA]</scope>
    <source>
        <strain evidence="8 9">Poly41</strain>
    </source>
</reference>
<dbReference type="InterPro" id="IPR013324">
    <property type="entry name" value="RNA_pol_sigma_r3/r4-like"/>
</dbReference>
<dbReference type="InterPro" id="IPR013325">
    <property type="entry name" value="RNA_pol_sigma_r2"/>
</dbReference>
<name>A0A5C6D9S0_9BACT</name>
<comment type="similarity">
    <text evidence="1">Belongs to the sigma-70 factor family. ECF subfamily.</text>
</comment>
<dbReference type="OrthoDB" id="289887at2"/>
<dbReference type="AlphaFoldDB" id="A0A5C6D9S0"/>
<dbReference type="SUPFAM" id="SSF88659">
    <property type="entry name" value="Sigma3 and sigma4 domains of RNA polymerase sigma factors"/>
    <property type="match status" value="1"/>
</dbReference>
<proteinExistence type="inferred from homology"/>